<reference evidence="1" key="1">
    <citation type="submission" date="2020-05" db="EMBL/GenBank/DDBJ databases">
        <title>Large-scale comparative analyses of tick genomes elucidate their genetic diversity and vector capacities.</title>
        <authorList>
            <person name="Jia N."/>
            <person name="Wang J."/>
            <person name="Shi W."/>
            <person name="Du L."/>
            <person name="Sun Y."/>
            <person name="Zhan W."/>
            <person name="Jiang J."/>
            <person name="Wang Q."/>
            <person name="Zhang B."/>
            <person name="Ji P."/>
            <person name="Sakyi L.B."/>
            <person name="Cui X."/>
            <person name="Yuan T."/>
            <person name="Jiang B."/>
            <person name="Yang W."/>
            <person name="Lam T.T.-Y."/>
            <person name="Chang Q."/>
            <person name="Ding S."/>
            <person name="Wang X."/>
            <person name="Zhu J."/>
            <person name="Ruan X."/>
            <person name="Zhao L."/>
            <person name="Wei J."/>
            <person name="Que T."/>
            <person name="Du C."/>
            <person name="Cheng J."/>
            <person name="Dai P."/>
            <person name="Han X."/>
            <person name="Huang E."/>
            <person name="Gao Y."/>
            <person name="Liu J."/>
            <person name="Shao H."/>
            <person name="Ye R."/>
            <person name="Li L."/>
            <person name="Wei W."/>
            <person name="Wang X."/>
            <person name="Wang C."/>
            <person name="Yang T."/>
            <person name="Huo Q."/>
            <person name="Li W."/>
            <person name="Guo W."/>
            <person name="Chen H."/>
            <person name="Zhou L."/>
            <person name="Ni X."/>
            <person name="Tian J."/>
            <person name="Zhou Y."/>
            <person name="Sheng Y."/>
            <person name="Liu T."/>
            <person name="Pan Y."/>
            <person name="Xia L."/>
            <person name="Li J."/>
            <person name="Zhao F."/>
            <person name="Cao W."/>
        </authorList>
    </citation>
    <scope>NUCLEOTIDE SEQUENCE</scope>
    <source>
        <strain evidence="1">Hyas-2018</strain>
    </source>
</reference>
<dbReference type="EMBL" id="CM023481">
    <property type="protein sequence ID" value="KAH6946384.1"/>
    <property type="molecule type" value="Genomic_DNA"/>
</dbReference>
<accession>A0ACB7TK31</accession>
<organism evidence="1 2">
    <name type="scientific">Hyalomma asiaticum</name>
    <name type="common">Tick</name>
    <dbReference type="NCBI Taxonomy" id="266040"/>
    <lineage>
        <taxon>Eukaryota</taxon>
        <taxon>Metazoa</taxon>
        <taxon>Ecdysozoa</taxon>
        <taxon>Arthropoda</taxon>
        <taxon>Chelicerata</taxon>
        <taxon>Arachnida</taxon>
        <taxon>Acari</taxon>
        <taxon>Parasitiformes</taxon>
        <taxon>Ixodida</taxon>
        <taxon>Ixodoidea</taxon>
        <taxon>Ixodidae</taxon>
        <taxon>Hyalomminae</taxon>
        <taxon>Hyalomma</taxon>
    </lineage>
</organism>
<gene>
    <name evidence="1" type="ORF">HPB50_013218</name>
</gene>
<dbReference type="Proteomes" id="UP000821845">
    <property type="component" value="Chromosome 1"/>
</dbReference>
<evidence type="ECO:0000313" key="2">
    <source>
        <dbReference type="Proteomes" id="UP000821845"/>
    </source>
</evidence>
<evidence type="ECO:0000313" key="1">
    <source>
        <dbReference type="EMBL" id="KAH6946384.1"/>
    </source>
</evidence>
<proteinExistence type="predicted"/>
<sequence>MGVARDATRPASPHPRSLRPVGVGAPGALDLAAFQEDAPERPRLPLAGSPRASRTREHDNLRRADSSPCAHLARTRVTPPIGLQPGAGNGTRIDRGRMVLP</sequence>
<name>A0ACB7TK31_HYAAI</name>
<protein>
    <submittedName>
        <fullName evidence="1">Uncharacterized protein</fullName>
    </submittedName>
</protein>
<keyword evidence="2" id="KW-1185">Reference proteome</keyword>
<comment type="caution">
    <text evidence="1">The sequence shown here is derived from an EMBL/GenBank/DDBJ whole genome shotgun (WGS) entry which is preliminary data.</text>
</comment>